<comment type="catalytic activity">
    <reaction evidence="1">
        <text>[protein]-peptidylproline (omega=180) = [protein]-peptidylproline (omega=0)</text>
        <dbReference type="Rhea" id="RHEA:16237"/>
        <dbReference type="Rhea" id="RHEA-COMP:10747"/>
        <dbReference type="Rhea" id="RHEA-COMP:10748"/>
        <dbReference type="ChEBI" id="CHEBI:83833"/>
        <dbReference type="ChEBI" id="CHEBI:83834"/>
        <dbReference type="EC" id="5.2.1.8"/>
    </reaction>
</comment>
<dbReference type="InterPro" id="IPR046357">
    <property type="entry name" value="PPIase_dom_sf"/>
</dbReference>
<protein>
    <recommendedName>
        <fullName evidence="2">peptidylprolyl isomerase</fullName>
        <ecNumber evidence="2">5.2.1.8</ecNumber>
    </recommendedName>
</protein>
<keyword evidence="3" id="KW-0732">Signal</keyword>
<accession>W1X8M5</accession>
<reference evidence="7" key="1">
    <citation type="submission" date="2013-12" db="EMBL/GenBank/DDBJ databases">
        <title>A Varibaculum cambriense genome reconstructed from a premature infant gut community with otherwise low bacterial novelty that shifts toward anaerobic metabolism during the third week of life.</title>
        <authorList>
            <person name="Brown C.T."/>
            <person name="Sharon I."/>
            <person name="Thomas B.C."/>
            <person name="Castelle C.J."/>
            <person name="Morowitz M.J."/>
            <person name="Banfield J.F."/>
        </authorList>
    </citation>
    <scope>NUCLEOTIDE SEQUENCE</scope>
</reference>
<proteinExistence type="predicted"/>
<dbReference type="EMBL" id="AZMM01017362">
    <property type="protein sequence ID" value="ETJ26491.1"/>
    <property type="molecule type" value="Genomic_DNA"/>
</dbReference>
<name>W1X8M5_9ZZZZ</name>
<dbReference type="AlphaFoldDB" id="W1X8M5"/>
<keyword evidence="4" id="KW-0697">Rotamase</keyword>
<dbReference type="GO" id="GO:0003755">
    <property type="term" value="F:peptidyl-prolyl cis-trans isomerase activity"/>
    <property type="evidence" value="ECO:0007669"/>
    <property type="project" value="UniProtKB-KW"/>
</dbReference>
<feature type="domain" description="PpiC" evidence="6">
    <location>
        <begin position="1"/>
        <end position="82"/>
    </location>
</feature>
<dbReference type="InterPro" id="IPR000297">
    <property type="entry name" value="PPIase_PpiC"/>
</dbReference>
<evidence type="ECO:0000313" key="7">
    <source>
        <dbReference type="EMBL" id="ETJ26491.1"/>
    </source>
</evidence>
<evidence type="ECO:0000259" key="6">
    <source>
        <dbReference type="PROSITE" id="PS50198"/>
    </source>
</evidence>
<evidence type="ECO:0000256" key="4">
    <source>
        <dbReference type="ARBA" id="ARBA00023110"/>
    </source>
</evidence>
<feature type="non-terminal residue" evidence="7">
    <location>
        <position position="1"/>
    </location>
</feature>
<dbReference type="Pfam" id="PF00639">
    <property type="entry name" value="Rotamase"/>
    <property type="match status" value="1"/>
</dbReference>
<dbReference type="Gene3D" id="3.10.50.40">
    <property type="match status" value="1"/>
</dbReference>
<feature type="non-terminal residue" evidence="7">
    <location>
        <position position="87"/>
    </location>
</feature>
<evidence type="ECO:0000256" key="2">
    <source>
        <dbReference type="ARBA" id="ARBA00013194"/>
    </source>
</evidence>
<dbReference type="PANTHER" id="PTHR47245:SF1">
    <property type="entry name" value="FOLDASE PROTEIN PRSA"/>
    <property type="match status" value="1"/>
</dbReference>
<gene>
    <name evidence="7" type="ORF">Q604_UNBC17362G0001</name>
</gene>
<organism evidence="7">
    <name type="scientific">human gut metagenome</name>
    <dbReference type="NCBI Taxonomy" id="408170"/>
    <lineage>
        <taxon>unclassified sequences</taxon>
        <taxon>metagenomes</taxon>
        <taxon>organismal metagenomes</taxon>
    </lineage>
</organism>
<dbReference type="EC" id="5.2.1.8" evidence="2"/>
<comment type="caution">
    <text evidence="7">The sequence shown here is derived from an EMBL/GenBank/DDBJ whole genome shotgun (WGS) entry which is preliminary data.</text>
</comment>
<sequence length="87" mass="9269">AKEVLEKAKAEGADFGQIAKENSTDTKTKDKGGEVKFDSASTDVPDAVKKVAFSLEANGISDVITVKSSTYSSSYYIVKLNSKSEKS</sequence>
<dbReference type="PANTHER" id="PTHR47245">
    <property type="entry name" value="PEPTIDYLPROLYL ISOMERASE"/>
    <property type="match status" value="1"/>
</dbReference>
<keyword evidence="5" id="KW-0413">Isomerase</keyword>
<evidence type="ECO:0000256" key="3">
    <source>
        <dbReference type="ARBA" id="ARBA00022729"/>
    </source>
</evidence>
<evidence type="ECO:0000256" key="5">
    <source>
        <dbReference type="ARBA" id="ARBA00023235"/>
    </source>
</evidence>
<dbReference type="PROSITE" id="PS50198">
    <property type="entry name" value="PPIC_PPIASE_2"/>
    <property type="match status" value="1"/>
</dbReference>
<evidence type="ECO:0000256" key="1">
    <source>
        <dbReference type="ARBA" id="ARBA00000971"/>
    </source>
</evidence>
<dbReference type="SUPFAM" id="SSF54534">
    <property type="entry name" value="FKBP-like"/>
    <property type="match status" value="1"/>
</dbReference>
<dbReference type="InterPro" id="IPR050245">
    <property type="entry name" value="PrsA_foldase"/>
</dbReference>